<dbReference type="SUPFAM" id="SSF46894">
    <property type="entry name" value="C-terminal effector domain of the bipartite response regulators"/>
    <property type="match status" value="1"/>
</dbReference>
<name>A0ABN9IYZ5_9RALS</name>
<keyword evidence="7" id="KW-1185">Reference proteome</keyword>
<evidence type="ECO:0000256" key="2">
    <source>
        <dbReference type="ARBA" id="ARBA00023125"/>
    </source>
</evidence>
<comment type="caution">
    <text evidence="6">The sequence shown here is derived from an EMBL/GenBank/DDBJ whole genome shotgun (WGS) entry which is preliminary data.</text>
</comment>
<dbReference type="InterPro" id="IPR000792">
    <property type="entry name" value="Tscrpt_reg_LuxR_C"/>
</dbReference>
<evidence type="ECO:0000313" key="7">
    <source>
        <dbReference type="Proteomes" id="UP001189813"/>
    </source>
</evidence>
<accession>A0ABN9IYZ5</accession>
<dbReference type="InterPro" id="IPR016032">
    <property type="entry name" value="Sig_transdc_resp-reg_C-effctor"/>
</dbReference>
<dbReference type="Gene3D" id="3.40.50.2300">
    <property type="match status" value="1"/>
</dbReference>
<dbReference type="SMART" id="SM00421">
    <property type="entry name" value="HTH_LUXR"/>
    <property type="match status" value="1"/>
</dbReference>
<proteinExistence type="predicted"/>
<dbReference type="InterPro" id="IPR058245">
    <property type="entry name" value="NreC/VraR/RcsB-like_REC"/>
</dbReference>
<evidence type="ECO:0000313" key="6">
    <source>
        <dbReference type="EMBL" id="CAJ0794094.1"/>
    </source>
</evidence>
<dbReference type="CDD" id="cd06170">
    <property type="entry name" value="LuxR_C_like"/>
    <property type="match status" value="1"/>
</dbReference>
<dbReference type="InterPro" id="IPR039420">
    <property type="entry name" value="WalR-like"/>
</dbReference>
<dbReference type="InterPro" id="IPR001789">
    <property type="entry name" value="Sig_transdc_resp-reg_receiver"/>
</dbReference>
<dbReference type="PANTHER" id="PTHR43214">
    <property type="entry name" value="TWO-COMPONENT RESPONSE REGULATOR"/>
    <property type="match status" value="1"/>
</dbReference>
<evidence type="ECO:0000259" key="4">
    <source>
        <dbReference type="PROSITE" id="PS50043"/>
    </source>
</evidence>
<dbReference type="Proteomes" id="UP001189813">
    <property type="component" value="Unassembled WGS sequence"/>
</dbReference>
<feature type="modified residue" description="4-aspartylphosphate" evidence="3">
    <location>
        <position position="57"/>
    </location>
</feature>
<dbReference type="Pfam" id="PF00196">
    <property type="entry name" value="GerE"/>
    <property type="match status" value="1"/>
</dbReference>
<dbReference type="PROSITE" id="PS50110">
    <property type="entry name" value="RESPONSE_REGULATORY"/>
    <property type="match status" value="1"/>
</dbReference>
<reference evidence="6 7" key="1">
    <citation type="submission" date="2023-07" db="EMBL/GenBank/DDBJ databases">
        <authorList>
            <person name="Peeters C."/>
        </authorList>
    </citation>
    <scope>NUCLEOTIDE SEQUENCE [LARGE SCALE GENOMIC DNA]</scope>
    <source>
        <strain evidence="6 7">LMG 19083</strain>
    </source>
</reference>
<protein>
    <submittedName>
        <fullName evidence="6">Transcriptional regulatory protein RcsB</fullName>
    </submittedName>
</protein>
<dbReference type="SUPFAM" id="SSF52172">
    <property type="entry name" value="CheY-like"/>
    <property type="match status" value="1"/>
</dbReference>
<dbReference type="CDD" id="cd17535">
    <property type="entry name" value="REC_NarL-like"/>
    <property type="match status" value="1"/>
</dbReference>
<dbReference type="InterPro" id="IPR011006">
    <property type="entry name" value="CheY-like_superfamily"/>
</dbReference>
<evidence type="ECO:0000259" key="5">
    <source>
        <dbReference type="PROSITE" id="PS50110"/>
    </source>
</evidence>
<dbReference type="Pfam" id="PF00072">
    <property type="entry name" value="Response_reg"/>
    <property type="match status" value="1"/>
</dbReference>
<dbReference type="EMBL" id="CATZBU010000005">
    <property type="protein sequence ID" value="CAJ0794094.1"/>
    <property type="molecule type" value="Genomic_DNA"/>
</dbReference>
<organism evidence="6 7">
    <name type="scientific">Ralstonia psammae</name>
    <dbReference type="NCBI Taxonomy" id="3058598"/>
    <lineage>
        <taxon>Bacteria</taxon>
        <taxon>Pseudomonadati</taxon>
        <taxon>Pseudomonadota</taxon>
        <taxon>Betaproteobacteria</taxon>
        <taxon>Burkholderiales</taxon>
        <taxon>Burkholderiaceae</taxon>
        <taxon>Ralstonia</taxon>
    </lineage>
</organism>
<dbReference type="InterPro" id="IPR036388">
    <property type="entry name" value="WH-like_DNA-bd_sf"/>
</dbReference>
<dbReference type="PANTHER" id="PTHR43214:SF17">
    <property type="entry name" value="TRANSCRIPTIONAL REGULATORY PROTEIN RCSB"/>
    <property type="match status" value="1"/>
</dbReference>
<dbReference type="SMART" id="SM00448">
    <property type="entry name" value="REC"/>
    <property type="match status" value="1"/>
</dbReference>
<dbReference type="Gene3D" id="1.10.10.10">
    <property type="entry name" value="Winged helix-like DNA-binding domain superfamily/Winged helix DNA-binding domain"/>
    <property type="match status" value="1"/>
</dbReference>
<sequence>MCPVLSIVMADDHPVILMGLAAAIAQFPQHRVVAQAHDGRELMHVLAHIDCNVVVTDYNLGGEPAFDGMQLLARLRKQHPKLAIVVCTMVHNPALLRAMRQLGVAGIVSKNDDFVHVGHAVMAAARGVRCDSPRILEDTGLGSNERTVFERLSAREREVLRLYAGGMAVSDIALVLGSSVKTVSTQKTVALRKLGLAREIDLFQYARASGLTALG</sequence>
<dbReference type="RefSeq" id="WP_316666054.1">
    <property type="nucleotide sequence ID" value="NZ_CATZBU010000005.1"/>
</dbReference>
<gene>
    <name evidence="6" type="primary">rcsB_1</name>
    <name evidence="6" type="ORF">LMG19083_02529</name>
</gene>
<feature type="domain" description="HTH luxR-type" evidence="4">
    <location>
        <begin position="145"/>
        <end position="210"/>
    </location>
</feature>
<keyword evidence="1 3" id="KW-0597">Phosphoprotein</keyword>
<keyword evidence="2" id="KW-0238">DNA-binding</keyword>
<feature type="domain" description="Response regulatory" evidence="5">
    <location>
        <begin position="6"/>
        <end position="125"/>
    </location>
</feature>
<evidence type="ECO:0000256" key="3">
    <source>
        <dbReference type="PROSITE-ProRule" id="PRU00169"/>
    </source>
</evidence>
<evidence type="ECO:0000256" key="1">
    <source>
        <dbReference type="ARBA" id="ARBA00022553"/>
    </source>
</evidence>
<dbReference type="PRINTS" id="PR00038">
    <property type="entry name" value="HTHLUXR"/>
</dbReference>
<dbReference type="PROSITE" id="PS50043">
    <property type="entry name" value="HTH_LUXR_2"/>
    <property type="match status" value="1"/>
</dbReference>